<keyword evidence="1" id="KW-0812">Transmembrane</keyword>
<keyword evidence="1" id="KW-0472">Membrane</keyword>
<reference evidence="2" key="1">
    <citation type="submission" date="2021-01" db="EMBL/GenBank/DDBJ databases">
        <authorList>
            <consortium name="Genoscope - CEA"/>
            <person name="William W."/>
        </authorList>
    </citation>
    <scope>NUCLEOTIDE SEQUENCE</scope>
</reference>
<name>A0A8S1LPY3_9CILI</name>
<gene>
    <name evidence="2" type="ORF">PSON_ATCC_30995.1.T0240134</name>
</gene>
<accession>A0A8S1LPY3</accession>
<dbReference type="Proteomes" id="UP000692954">
    <property type="component" value="Unassembled WGS sequence"/>
</dbReference>
<keyword evidence="3" id="KW-1185">Reference proteome</keyword>
<protein>
    <submittedName>
        <fullName evidence="2">Uncharacterized protein</fullName>
    </submittedName>
</protein>
<keyword evidence="1" id="KW-1133">Transmembrane helix</keyword>
<proteinExistence type="predicted"/>
<comment type="caution">
    <text evidence="2">The sequence shown here is derived from an EMBL/GenBank/DDBJ whole genome shotgun (WGS) entry which is preliminary data.</text>
</comment>
<dbReference type="EMBL" id="CAJJDN010000024">
    <property type="protein sequence ID" value="CAD8068402.1"/>
    <property type="molecule type" value="Genomic_DNA"/>
</dbReference>
<evidence type="ECO:0000313" key="2">
    <source>
        <dbReference type="EMBL" id="CAD8068402.1"/>
    </source>
</evidence>
<feature type="transmembrane region" description="Helical" evidence="1">
    <location>
        <begin position="21"/>
        <end position="38"/>
    </location>
</feature>
<sequence length="352" mass="42031">MDLKNRAIQHYQLMNIIRKQKFITIFIIVNLTNILAIIKEEDIFLKFSITILTKQLNYYRINQQGKLKFLEIKTAKALINKLCQNVFVRYQLYQSFCVNMSDYNQLSNLKLIVGVINMGIPYSSKRKPISQVCFQNQHSSEENDKCRHISQINETKQKILICNGISYFLRRLDEFNKQDQPHETKQLVSFFEKQQQWLEWKLECDIAFIIDLTRKNDKKRIRLLKELLADKERHQSRLGIIYLGNRKAQFDLIDDSEETSYNLQKQLQNLKLDDWINIFKALRAHIIFNKEQILPSIYILSENQQSQNDESILKVVDNLLEDTCQNHSFNFHCNSYKVEDKDFYSEQELRLQ</sequence>
<evidence type="ECO:0000256" key="1">
    <source>
        <dbReference type="SAM" id="Phobius"/>
    </source>
</evidence>
<organism evidence="2 3">
    <name type="scientific">Paramecium sonneborni</name>
    <dbReference type="NCBI Taxonomy" id="65129"/>
    <lineage>
        <taxon>Eukaryota</taxon>
        <taxon>Sar</taxon>
        <taxon>Alveolata</taxon>
        <taxon>Ciliophora</taxon>
        <taxon>Intramacronucleata</taxon>
        <taxon>Oligohymenophorea</taxon>
        <taxon>Peniculida</taxon>
        <taxon>Parameciidae</taxon>
        <taxon>Paramecium</taxon>
    </lineage>
</organism>
<dbReference type="AlphaFoldDB" id="A0A8S1LPY3"/>
<evidence type="ECO:0000313" key="3">
    <source>
        <dbReference type="Proteomes" id="UP000692954"/>
    </source>
</evidence>